<dbReference type="NCBIfam" id="TIGR02254">
    <property type="entry name" value="YjjG_YfnB"/>
    <property type="match status" value="1"/>
</dbReference>
<dbReference type="InterPro" id="IPR023198">
    <property type="entry name" value="PGP-like_dom2"/>
</dbReference>
<gene>
    <name evidence="1" type="ORF">DJ568_12395</name>
</gene>
<proteinExistence type="predicted"/>
<protein>
    <submittedName>
        <fullName evidence="1">Noncanonical pyrimidine nucleotidase, YjjG family</fullName>
    </submittedName>
</protein>
<comment type="caution">
    <text evidence="1">The sequence shown here is derived from an EMBL/GenBank/DDBJ whole genome shotgun (WGS) entry which is preliminary data.</text>
</comment>
<accession>A0A367GMA7</accession>
<evidence type="ECO:0000313" key="2">
    <source>
        <dbReference type="Proteomes" id="UP000253209"/>
    </source>
</evidence>
<dbReference type="Gene3D" id="3.40.50.1000">
    <property type="entry name" value="HAD superfamily/HAD-like"/>
    <property type="match status" value="1"/>
</dbReference>
<dbReference type="Proteomes" id="UP000253209">
    <property type="component" value="Unassembled WGS sequence"/>
</dbReference>
<dbReference type="EMBL" id="QGDC01000006">
    <property type="protein sequence ID" value="RCH54612.1"/>
    <property type="molecule type" value="Genomic_DNA"/>
</dbReference>
<dbReference type="GO" id="GO:0008253">
    <property type="term" value="F:5'-nucleotidase activity"/>
    <property type="evidence" value="ECO:0007669"/>
    <property type="project" value="InterPro"/>
</dbReference>
<organism evidence="1 2">
    <name type="scientific">Mucilaginibacter hurinus</name>
    <dbReference type="NCBI Taxonomy" id="2201324"/>
    <lineage>
        <taxon>Bacteria</taxon>
        <taxon>Pseudomonadati</taxon>
        <taxon>Bacteroidota</taxon>
        <taxon>Sphingobacteriia</taxon>
        <taxon>Sphingobacteriales</taxon>
        <taxon>Sphingobacteriaceae</taxon>
        <taxon>Mucilaginibacter</taxon>
    </lineage>
</organism>
<dbReference type="InterPro" id="IPR052550">
    <property type="entry name" value="Pyrimidine_5'-ntase_YjjG"/>
</dbReference>
<dbReference type="InterPro" id="IPR023214">
    <property type="entry name" value="HAD_sf"/>
</dbReference>
<dbReference type="Gene3D" id="1.10.150.240">
    <property type="entry name" value="Putative phosphatase, domain 2"/>
    <property type="match status" value="1"/>
</dbReference>
<dbReference type="InterPro" id="IPR036412">
    <property type="entry name" value="HAD-like_sf"/>
</dbReference>
<dbReference type="NCBIfam" id="TIGR01549">
    <property type="entry name" value="HAD-SF-IA-v1"/>
    <property type="match status" value="1"/>
</dbReference>
<name>A0A367GMA7_9SPHI</name>
<keyword evidence="2" id="KW-1185">Reference proteome</keyword>
<dbReference type="PANTHER" id="PTHR47478">
    <property type="match status" value="1"/>
</dbReference>
<sequence length="245" mass="28198">MISDNLETEKPAFKATNYKHIFFDLDHTIWDFDRNAEETLHELYKTHRLKEIGLHSPDLFIETYTRNNHRLWTDYHLGKITKQVLRETRFKTTFIELGLSPDIIPPAFEDDYVRICPTKTHLFPHAHETLQYLHAKYTLHLITNGFMEATGLKIHGTGIAQYFKNVIISELVGFNKPDRAIFKHAVNLAGCNECDCLMIGDSIEADVRGALACGIDAIYFNPNGTEKPDDVTSQIQHLQELTRIL</sequence>
<dbReference type="RefSeq" id="WP_114005595.1">
    <property type="nucleotide sequence ID" value="NZ_QGDC01000006.1"/>
</dbReference>
<dbReference type="AlphaFoldDB" id="A0A367GMA7"/>
<dbReference type="PANTHER" id="PTHR47478:SF1">
    <property type="entry name" value="PYRIMIDINE 5'-NUCLEOTIDASE YJJG"/>
    <property type="match status" value="1"/>
</dbReference>
<dbReference type="Pfam" id="PF00702">
    <property type="entry name" value="Hydrolase"/>
    <property type="match status" value="1"/>
</dbReference>
<dbReference type="InterPro" id="IPR011951">
    <property type="entry name" value="HAD-SF_hydro_IA_YjjG/PynA"/>
</dbReference>
<evidence type="ECO:0000313" key="1">
    <source>
        <dbReference type="EMBL" id="RCH54612.1"/>
    </source>
</evidence>
<dbReference type="SUPFAM" id="SSF56784">
    <property type="entry name" value="HAD-like"/>
    <property type="match status" value="1"/>
</dbReference>
<reference evidence="1 2" key="1">
    <citation type="submission" date="2018-05" db="EMBL/GenBank/DDBJ databases">
        <title>Mucilaginibacter hurinus sp. nov., isolated from briquette warehouse soil.</title>
        <authorList>
            <person name="Choi L."/>
        </authorList>
    </citation>
    <scope>NUCLEOTIDE SEQUENCE [LARGE SCALE GENOMIC DNA]</scope>
    <source>
        <strain evidence="1 2">ZR32</strain>
    </source>
</reference>
<dbReference type="InterPro" id="IPR006439">
    <property type="entry name" value="HAD-SF_hydro_IA"/>
</dbReference>
<dbReference type="OrthoDB" id="9802350at2"/>
<dbReference type="SFLD" id="SFLDG01129">
    <property type="entry name" value="C1.5:_HAD__Beta-PGM__Phosphata"/>
    <property type="match status" value="1"/>
</dbReference>
<dbReference type="SFLD" id="SFLDS00003">
    <property type="entry name" value="Haloacid_Dehalogenase"/>
    <property type="match status" value="1"/>
</dbReference>